<protein>
    <submittedName>
        <fullName evidence="1">Putative membrane protein</fullName>
    </submittedName>
</protein>
<dbReference type="KEGG" id="apai:APAC_0197"/>
<keyword evidence="2" id="KW-1185">Reference proteome</keyword>
<sequence length="72" mass="8528">MKKELLIYSCIFIILSILMHFDQWVSYPVDHMLNLKTSGAYGLGVYHPFVFTLILYILFLVPRAIIKLFKKY</sequence>
<reference evidence="1 2" key="3">
    <citation type="submission" date="2019-09" db="EMBL/GenBank/DDBJ databases">
        <title>Taxonomic note: a critical rebuttal of the proposed division of the genus Arcobacter into six genera, emended descriptions of Arcobacter anaerophilus and the genus Arcobacter, and an assessment of genus-level boundaries for Epsilonproteobacteria using in silico genomic comparator tools.</title>
        <authorList>
            <person name="On S.L.W."/>
            <person name="Miller W.G."/>
            <person name="Biggs P."/>
            <person name="Cornelius A."/>
            <person name="Vandamme P."/>
        </authorList>
    </citation>
    <scope>NUCLEOTIDE SEQUENCE [LARGE SCALE GENOMIC DNA]</scope>
    <source>
        <strain evidence="1 2">LMG 26638</strain>
    </source>
</reference>
<dbReference type="OrthoDB" id="5348880at2"/>
<proteinExistence type="predicted"/>
<reference evidence="1 2" key="1">
    <citation type="submission" date="2019-09" db="EMBL/GenBank/DDBJ databases">
        <title>Complete genome sequencing of four Arcobacter species reveals a diverse suite of mobile elements.</title>
        <authorList>
            <person name="Miller W.G."/>
            <person name="Yee E."/>
            <person name="Bono J.L."/>
        </authorList>
    </citation>
    <scope>NUCLEOTIDE SEQUENCE [LARGE SCALE GENOMIC DNA]</scope>
    <source>
        <strain evidence="1 2">LMG 26638</strain>
    </source>
</reference>
<dbReference type="EMBL" id="CP035928">
    <property type="protein sequence ID" value="QEP33367.1"/>
    <property type="molecule type" value="Genomic_DNA"/>
</dbReference>
<dbReference type="Proteomes" id="UP000322726">
    <property type="component" value="Chromosome"/>
</dbReference>
<accession>A0A5C2H328</accession>
<dbReference type="RefSeq" id="WP_130232341.1">
    <property type="nucleotide sequence ID" value="NZ_BMEF01000001.1"/>
</dbReference>
<evidence type="ECO:0000313" key="1">
    <source>
        <dbReference type="EMBL" id="QEP33367.1"/>
    </source>
</evidence>
<gene>
    <name evidence="1" type="ORF">APAC_0197</name>
</gene>
<reference evidence="2" key="2">
    <citation type="submission" date="2019-09" db="EMBL/GenBank/DDBJ databases">
        <title>Complete genome sequencing of four Arcobacter species reveals a diverse suite of mobile elements.</title>
        <authorList>
            <person name="On S.L.W."/>
            <person name="Miller W.G."/>
            <person name="Biggs P."/>
            <person name="Cornelius A."/>
            <person name="Vandamme P."/>
        </authorList>
    </citation>
    <scope>NUCLEOTIDE SEQUENCE [LARGE SCALE GENOMIC DNA]</scope>
    <source>
        <strain evidence="2">LMG 26638</strain>
    </source>
</reference>
<name>A0A5C2H328_9BACT</name>
<evidence type="ECO:0000313" key="2">
    <source>
        <dbReference type="Proteomes" id="UP000322726"/>
    </source>
</evidence>
<dbReference type="AlphaFoldDB" id="A0A5C2H328"/>
<organism evidence="1 2">
    <name type="scientific">Malaciobacter pacificus</name>
    <dbReference type="NCBI Taxonomy" id="1080223"/>
    <lineage>
        <taxon>Bacteria</taxon>
        <taxon>Pseudomonadati</taxon>
        <taxon>Campylobacterota</taxon>
        <taxon>Epsilonproteobacteria</taxon>
        <taxon>Campylobacterales</taxon>
        <taxon>Arcobacteraceae</taxon>
        <taxon>Malaciobacter</taxon>
    </lineage>
</organism>